<accession>A0A7S3PFZ3</accession>
<proteinExistence type="predicted"/>
<evidence type="ECO:0000256" key="3">
    <source>
        <dbReference type="SAM" id="MobiDB-lite"/>
    </source>
</evidence>
<evidence type="ECO:0000256" key="1">
    <source>
        <dbReference type="ARBA" id="ARBA00004370"/>
    </source>
</evidence>
<gene>
    <name evidence="5" type="ORF">ASTO00021_LOCUS4535</name>
</gene>
<keyword evidence="2" id="KW-0472">Membrane</keyword>
<reference evidence="5" key="1">
    <citation type="submission" date="2021-01" db="EMBL/GenBank/DDBJ databases">
        <authorList>
            <person name="Corre E."/>
            <person name="Pelletier E."/>
            <person name="Niang G."/>
            <person name="Scheremetjew M."/>
            <person name="Finn R."/>
            <person name="Kale V."/>
            <person name="Holt S."/>
            <person name="Cochrane G."/>
            <person name="Meng A."/>
            <person name="Brown T."/>
            <person name="Cohen L."/>
        </authorList>
    </citation>
    <scope>NUCLEOTIDE SEQUENCE</scope>
    <source>
        <strain evidence="5">GSBS06</strain>
    </source>
</reference>
<dbReference type="EMBL" id="HBIN01006228">
    <property type="protein sequence ID" value="CAE0434232.1"/>
    <property type="molecule type" value="Transcribed_RNA"/>
</dbReference>
<feature type="region of interest" description="Disordered" evidence="3">
    <location>
        <begin position="187"/>
        <end position="206"/>
    </location>
</feature>
<organism evidence="5">
    <name type="scientific">Aplanochytrium stocchinoi</name>
    <dbReference type="NCBI Taxonomy" id="215587"/>
    <lineage>
        <taxon>Eukaryota</taxon>
        <taxon>Sar</taxon>
        <taxon>Stramenopiles</taxon>
        <taxon>Bigyra</taxon>
        <taxon>Labyrinthulomycetes</taxon>
        <taxon>Thraustochytrida</taxon>
        <taxon>Thraustochytriidae</taxon>
        <taxon>Aplanochytrium</taxon>
    </lineage>
</organism>
<name>A0A7S3PFZ3_9STRA</name>
<dbReference type="GO" id="GO:0016020">
    <property type="term" value="C:membrane"/>
    <property type="evidence" value="ECO:0007669"/>
    <property type="project" value="UniProtKB-SubCell"/>
</dbReference>
<comment type="subcellular location">
    <subcellularLocation>
        <location evidence="1">Membrane</location>
    </subcellularLocation>
</comment>
<sequence>MKKMEGLHHGTLLVDHYVTGNIESFLKAYYHNADFQRDLQEQTGNTDVVVGNWSNGNSIGSVCEIEYTMKAQIGVPKNRVYINMKYTTALPGEIYQIDNIINSPELPMVGKCFRVHERTIISQQKGHVRVTVSQEVDFFKKSLLKGVVKKSAKAEGLRFYSRIWTPFMQTSFPRYLNRILEPIDFDFDSQPQDENNNNNGTGSSRVSDLQRLARSRAFSIFIADTLAKSHSPIVTTC</sequence>
<evidence type="ECO:0000256" key="2">
    <source>
        <dbReference type="ARBA" id="ARBA00023136"/>
    </source>
</evidence>
<dbReference type="InterPro" id="IPR031968">
    <property type="entry name" value="VASt"/>
</dbReference>
<dbReference type="PROSITE" id="PS51778">
    <property type="entry name" value="VAST"/>
    <property type="match status" value="1"/>
</dbReference>
<feature type="compositionally biased region" description="Polar residues" evidence="3">
    <location>
        <begin position="189"/>
        <end position="206"/>
    </location>
</feature>
<evidence type="ECO:0000259" key="4">
    <source>
        <dbReference type="PROSITE" id="PS51778"/>
    </source>
</evidence>
<protein>
    <recommendedName>
        <fullName evidence="4">VASt domain-containing protein</fullName>
    </recommendedName>
</protein>
<dbReference type="AlphaFoldDB" id="A0A7S3PFZ3"/>
<dbReference type="Pfam" id="PF16016">
    <property type="entry name" value="VASt"/>
    <property type="match status" value="1"/>
</dbReference>
<evidence type="ECO:0000313" key="5">
    <source>
        <dbReference type="EMBL" id="CAE0434232.1"/>
    </source>
</evidence>
<feature type="domain" description="VASt" evidence="4">
    <location>
        <begin position="9"/>
        <end position="176"/>
    </location>
</feature>